<organism evidence="1 2">
    <name type="scientific">Zophobas morio</name>
    <dbReference type="NCBI Taxonomy" id="2755281"/>
    <lineage>
        <taxon>Eukaryota</taxon>
        <taxon>Metazoa</taxon>
        <taxon>Ecdysozoa</taxon>
        <taxon>Arthropoda</taxon>
        <taxon>Hexapoda</taxon>
        <taxon>Insecta</taxon>
        <taxon>Pterygota</taxon>
        <taxon>Neoptera</taxon>
        <taxon>Endopterygota</taxon>
        <taxon>Coleoptera</taxon>
        <taxon>Polyphaga</taxon>
        <taxon>Cucujiformia</taxon>
        <taxon>Tenebrionidae</taxon>
        <taxon>Zophobas</taxon>
    </lineage>
</organism>
<protein>
    <recommendedName>
        <fullName evidence="3">DUF3421 domain-containing protein</fullName>
    </recommendedName>
</protein>
<dbReference type="InterPro" id="IPR006616">
    <property type="entry name" value="DM9_repeat"/>
</dbReference>
<dbReference type="Pfam" id="PF11901">
    <property type="entry name" value="DM9"/>
    <property type="match status" value="1"/>
</dbReference>
<gene>
    <name evidence="1" type="ORF">Zmor_010069</name>
</gene>
<name>A0AA38INQ6_9CUCU</name>
<dbReference type="AlphaFoldDB" id="A0AA38INQ6"/>
<reference evidence="1" key="1">
    <citation type="journal article" date="2023" name="G3 (Bethesda)">
        <title>Whole genome assemblies of Zophobas morio and Tenebrio molitor.</title>
        <authorList>
            <person name="Kaur S."/>
            <person name="Stinson S.A."/>
            <person name="diCenzo G.C."/>
        </authorList>
    </citation>
    <scope>NUCLEOTIDE SEQUENCE</scope>
    <source>
        <strain evidence="1">QUZm001</strain>
    </source>
</reference>
<sequence>MSQKPLYRWVDSCITDPKFPDSVLQVGADPHGHAVYVGKAPGGDYVLPITVIPADKKASIGVKGVENPVQKYKLLSSNQLKWVPSQNGVVLPGAVQVGHNKDGIPIYAARVFHERSWIVGAINPKYEVCYFPYNGKELTTKQYEALVSEFYVE</sequence>
<dbReference type="SMART" id="SM00696">
    <property type="entry name" value="DM9"/>
    <property type="match status" value="1"/>
</dbReference>
<dbReference type="PANTHER" id="PTHR31649:SF10">
    <property type="entry name" value="IP19903P-RELATED"/>
    <property type="match status" value="1"/>
</dbReference>
<accession>A0AA38INQ6</accession>
<evidence type="ECO:0000313" key="2">
    <source>
        <dbReference type="Proteomes" id="UP001168821"/>
    </source>
</evidence>
<evidence type="ECO:0008006" key="3">
    <source>
        <dbReference type="Google" id="ProtNLM"/>
    </source>
</evidence>
<proteinExistence type="predicted"/>
<dbReference type="Proteomes" id="UP001168821">
    <property type="component" value="Unassembled WGS sequence"/>
</dbReference>
<dbReference type="EMBL" id="JALNTZ010000003">
    <property type="protein sequence ID" value="KAJ3658324.1"/>
    <property type="molecule type" value="Genomic_DNA"/>
</dbReference>
<comment type="caution">
    <text evidence="1">The sequence shown here is derived from an EMBL/GenBank/DDBJ whole genome shotgun (WGS) entry which is preliminary data.</text>
</comment>
<evidence type="ECO:0000313" key="1">
    <source>
        <dbReference type="EMBL" id="KAJ3658324.1"/>
    </source>
</evidence>
<dbReference type="PANTHER" id="PTHR31649">
    <property type="entry name" value="AGAP009604-PA"/>
    <property type="match status" value="1"/>
</dbReference>
<keyword evidence="2" id="KW-1185">Reference proteome</keyword>